<dbReference type="AlphaFoldDB" id="A0A9P6G9T5"/>
<dbReference type="OrthoDB" id="47059at2759"/>
<evidence type="ECO:0000313" key="1">
    <source>
        <dbReference type="EMBL" id="KAF9731796.1"/>
    </source>
</evidence>
<protein>
    <submittedName>
        <fullName evidence="1">Acetyltransferase</fullName>
    </submittedName>
</protein>
<evidence type="ECO:0000313" key="2">
    <source>
        <dbReference type="Proteomes" id="UP000756921"/>
    </source>
</evidence>
<sequence length="214" mass="23681">MGDCRIRTYLPSPQLLPSLHRKMPSPAPRTSNLTALLHSAPTAGSPTLVRDSAQAVSRLRHLNEAEVITMFTPFVPHPPGSSLAKDMDPFEPLGRALPRQVRHVPYRLDRGMTETHADFLPTSGAIVVVICSSQNVLSHDSRAYEQQTRFAQDVMKRVAENRSLASVPVIVLLISNGMMKQTHEYGLQDFPTLVTLNDYSTAALTNAVRVLFEK</sequence>
<comment type="caution">
    <text evidence="1">The sequence shown here is derived from an EMBL/GenBank/DDBJ whole genome shotgun (WGS) entry which is preliminary data.</text>
</comment>
<dbReference type="EMBL" id="WJXW01000011">
    <property type="protein sequence ID" value="KAF9731796.1"/>
    <property type="molecule type" value="Genomic_DNA"/>
</dbReference>
<gene>
    <name evidence="1" type="ORF">PMIN01_09725</name>
</gene>
<reference evidence="1" key="1">
    <citation type="journal article" date="2020" name="Mol. Plant Microbe Interact.">
        <title>Genome Sequence of the Biocontrol Agent Coniothyrium minitans strain Conio (IMI 134523).</title>
        <authorList>
            <person name="Patel D."/>
            <person name="Shittu T.A."/>
            <person name="Baroncelli R."/>
            <person name="Muthumeenakshi S."/>
            <person name="Osborne T.H."/>
            <person name="Janganan T.K."/>
            <person name="Sreenivasaprasad S."/>
        </authorList>
    </citation>
    <scope>NUCLEOTIDE SEQUENCE</scope>
    <source>
        <strain evidence="1">Conio</strain>
    </source>
</reference>
<keyword evidence="2" id="KW-1185">Reference proteome</keyword>
<organism evidence="1 2">
    <name type="scientific">Paraphaeosphaeria minitans</name>
    <dbReference type="NCBI Taxonomy" id="565426"/>
    <lineage>
        <taxon>Eukaryota</taxon>
        <taxon>Fungi</taxon>
        <taxon>Dikarya</taxon>
        <taxon>Ascomycota</taxon>
        <taxon>Pezizomycotina</taxon>
        <taxon>Dothideomycetes</taxon>
        <taxon>Pleosporomycetidae</taxon>
        <taxon>Pleosporales</taxon>
        <taxon>Massarineae</taxon>
        <taxon>Didymosphaeriaceae</taxon>
        <taxon>Paraphaeosphaeria</taxon>
    </lineage>
</organism>
<name>A0A9P6G9T5_9PLEO</name>
<dbReference type="Proteomes" id="UP000756921">
    <property type="component" value="Unassembled WGS sequence"/>
</dbReference>
<proteinExistence type="predicted"/>
<accession>A0A9P6G9T5</accession>